<dbReference type="KEGG" id="vg:65109215"/>
<sequence length="103" mass="12644">MTSEMKQKILKEIMEDHDGHSEYYDFEDSDYLEEVDHDEWTQNHKYQYRQVVYYSKKHDVHVAVNETRSGSYHTDWYYMEPDVSLVEKRERVVTKTITEWVTL</sequence>
<name>A0A1D3RKJ4_9CAUD</name>
<accession>A0A1D3RKJ4</accession>
<dbReference type="EMBL" id="LT614807">
    <property type="protein sequence ID" value="SCN45761.1"/>
    <property type="molecule type" value="Genomic_DNA"/>
</dbReference>
<keyword evidence="2" id="KW-1185">Reference proteome</keyword>
<organism evidence="1 2">
    <name type="scientific">Cronobacter phage Pet-CM3-4</name>
    <dbReference type="NCBI Taxonomy" id="1892569"/>
    <lineage>
        <taxon>Viruses</taxon>
        <taxon>Duplodnaviria</taxon>
        <taxon>Heunggongvirae</taxon>
        <taxon>Uroviricota</taxon>
        <taxon>Caudoviricetes</taxon>
        <taxon>Pantevenvirales</taxon>
        <taxon>Straboviridae</taxon>
        <taxon>Tevenvirinae</taxon>
        <taxon>Karamvirus</taxon>
        <taxon>Karamvirus petcm34</taxon>
    </lineage>
</organism>
<evidence type="ECO:0000313" key="2">
    <source>
        <dbReference type="Proteomes" id="UP000279601"/>
    </source>
</evidence>
<dbReference type="RefSeq" id="YP_010091683.1">
    <property type="nucleotide sequence ID" value="NC_055726.1"/>
</dbReference>
<dbReference type="Proteomes" id="UP000279601">
    <property type="component" value="Segment"/>
</dbReference>
<evidence type="ECO:0000313" key="1">
    <source>
        <dbReference type="EMBL" id="SCN45761.1"/>
    </source>
</evidence>
<reference evidence="2" key="1">
    <citation type="submission" date="2016-09" db="EMBL/GenBank/DDBJ databases">
        <authorList>
            <person name="Kajsik M."/>
        </authorList>
    </citation>
    <scope>NUCLEOTIDE SEQUENCE [LARGE SCALE GENOMIC DNA]</scope>
</reference>
<protein>
    <submittedName>
        <fullName evidence="1">Uncharacterized protein</fullName>
    </submittedName>
</protein>
<proteinExistence type="predicted"/>
<dbReference type="GeneID" id="65109215"/>